<dbReference type="Proteomes" id="UP001143910">
    <property type="component" value="Unassembled WGS sequence"/>
</dbReference>
<protein>
    <submittedName>
        <fullName evidence="1">Uncharacterized protein</fullName>
    </submittedName>
</protein>
<reference evidence="1" key="1">
    <citation type="submission" date="2022-08" db="EMBL/GenBank/DDBJ databases">
        <title>Genome Sequence of Lecanicillium fungicola.</title>
        <authorList>
            <person name="Buettner E."/>
        </authorList>
    </citation>
    <scope>NUCLEOTIDE SEQUENCE</scope>
    <source>
        <strain evidence="1">Babe33</strain>
    </source>
</reference>
<organism evidence="1 2">
    <name type="scientific">Zarea fungicola</name>
    <dbReference type="NCBI Taxonomy" id="93591"/>
    <lineage>
        <taxon>Eukaryota</taxon>
        <taxon>Fungi</taxon>
        <taxon>Dikarya</taxon>
        <taxon>Ascomycota</taxon>
        <taxon>Pezizomycotina</taxon>
        <taxon>Sordariomycetes</taxon>
        <taxon>Hypocreomycetidae</taxon>
        <taxon>Hypocreales</taxon>
        <taxon>Cordycipitaceae</taxon>
        <taxon>Zarea</taxon>
    </lineage>
</organism>
<accession>A0ACC1NTS2</accession>
<evidence type="ECO:0000313" key="1">
    <source>
        <dbReference type="EMBL" id="KAJ2982528.1"/>
    </source>
</evidence>
<comment type="caution">
    <text evidence="1">The sequence shown here is derived from an EMBL/GenBank/DDBJ whole genome shotgun (WGS) entry which is preliminary data.</text>
</comment>
<name>A0ACC1NTS2_9HYPO</name>
<sequence length="376" mass="40127">MAMRSKPSNDAGNPVKKAPSEQPASIHEESSELQEPQVLHRKLQNRHMQMIGFGGAIGAGLFVGSGSALNAGGPAAVLIAYSIVGVMVLITTLALAEMAVLFPVNGAFYAYVVRFVDPGLQVVQLHIPIPSLTLSTSGFAVGWEYALGWLVTLPFELVAATITIEFWRNDLNMAIWVTVFLFILAGIQCFGVRGYVEFFLSLIKIAACVGFIILGIIINCGGVGSQGYLGAKYWHDPGPFRNSFNGFCFVFTVAAFAFGGTEMVGLAAAESSNPRKSIPKASKQVFWRVCIFFIVNLFILGLILRSDDDRLLGASGANTKASPFVLAIQDAGIKVLPSVFNGVITVSVINVANTSIFGTTRTLQAMAHHVGAQFGA</sequence>
<gene>
    <name evidence="1" type="ORF">NQ176_g1314</name>
</gene>
<dbReference type="EMBL" id="JANJQO010000071">
    <property type="protein sequence ID" value="KAJ2982528.1"/>
    <property type="molecule type" value="Genomic_DNA"/>
</dbReference>
<proteinExistence type="predicted"/>
<keyword evidence="2" id="KW-1185">Reference proteome</keyword>
<evidence type="ECO:0000313" key="2">
    <source>
        <dbReference type="Proteomes" id="UP001143910"/>
    </source>
</evidence>